<dbReference type="InterPro" id="IPR014721">
    <property type="entry name" value="Ribsml_uS5_D2-typ_fold_subgr"/>
</dbReference>
<evidence type="ECO:0000256" key="6">
    <source>
        <dbReference type="ARBA" id="ARBA00023274"/>
    </source>
</evidence>
<evidence type="ECO:0000256" key="7">
    <source>
        <dbReference type="ARBA" id="ARBA00035156"/>
    </source>
</evidence>
<comment type="subcellular location">
    <subcellularLocation>
        <location evidence="1">Plastid</location>
    </subcellularLocation>
</comment>
<organism evidence="11">
    <name type="scientific">Poterioochromonas malhamensis</name>
    <dbReference type="NCBI Taxonomy" id="88167"/>
    <lineage>
        <taxon>Eukaryota</taxon>
        <taxon>Sar</taxon>
        <taxon>Stramenopiles</taxon>
        <taxon>Ochrophyta</taxon>
        <taxon>Synurophyceae</taxon>
        <taxon>Ochromonadales</taxon>
        <taxon>Ochromonadaceae</taxon>
        <taxon>Poterioochromonas</taxon>
    </lineage>
</organism>
<evidence type="ECO:0000256" key="2">
    <source>
        <dbReference type="ARBA" id="ARBA00008945"/>
    </source>
</evidence>
<dbReference type="PANTHER" id="PTHR48432:SF1">
    <property type="entry name" value="S5 DRBM DOMAIN-CONTAINING PROTEIN"/>
    <property type="match status" value="1"/>
</dbReference>
<sequence length="197" mass="22106">MIIKTKKLIKKIVGKKNFKEKVKRKKKFRLNKKNFIEKILQIKRVTKVIKGGKRLSFRAILVLGDKKKKIGVGVGKGNNVSLAIEKAKLNAQKNLIKVPITYTKSIPHFIISSFGASRVMLRPASQGTGVIAGSSVRAVLELSGLKNILSKELGSNNILNNALATIQALKTLNRTIWTCKNLSNKKKKFYKFIFKKF</sequence>
<reference evidence="11" key="1">
    <citation type="submission" date="2020-10" db="EMBL/GenBank/DDBJ databases">
        <title>Complete chloroplast genome of the Synurophyceae Poterioochromonas malhamensis (Pringsheim) R.A.Andersen 2017 from Van Lake in Eastern Anatolia.</title>
        <authorList>
            <person name="Gastineau R."/>
            <person name="Yilmaz E."/>
            <person name="Solak C.N."/>
            <person name="Lemieux C."/>
            <person name="Turmel M."/>
            <person name="Witkowski A."/>
        </authorList>
    </citation>
    <scope>NUCLEOTIDE SEQUENCE</scope>
    <source>
        <strain evidence="11">SZCZR2049</strain>
    </source>
</reference>
<dbReference type="PROSITE" id="PS50881">
    <property type="entry name" value="S5_DSRBD"/>
    <property type="match status" value="1"/>
</dbReference>
<dbReference type="NCBIfam" id="TIGR01021">
    <property type="entry name" value="rpsE_bact"/>
    <property type="match status" value="1"/>
</dbReference>
<keyword evidence="5 8" id="KW-0689">Ribosomal protein</keyword>
<evidence type="ECO:0000256" key="3">
    <source>
        <dbReference type="ARBA" id="ARBA00022730"/>
    </source>
</evidence>
<dbReference type="Pfam" id="PF00333">
    <property type="entry name" value="Ribosomal_S5"/>
    <property type="match status" value="1"/>
</dbReference>
<dbReference type="SUPFAM" id="SSF54768">
    <property type="entry name" value="dsRNA-binding domain-like"/>
    <property type="match status" value="1"/>
</dbReference>
<dbReference type="GO" id="GO:0003735">
    <property type="term" value="F:structural constituent of ribosome"/>
    <property type="evidence" value="ECO:0007669"/>
    <property type="project" value="UniProtKB-UniRule"/>
</dbReference>
<evidence type="ECO:0000256" key="4">
    <source>
        <dbReference type="ARBA" id="ARBA00022884"/>
    </source>
</evidence>
<dbReference type="HAMAP" id="MF_01307_B">
    <property type="entry name" value="Ribosomal_uS5_B"/>
    <property type="match status" value="1"/>
</dbReference>
<dbReference type="FunFam" id="3.30.230.10:FF:000002">
    <property type="entry name" value="30S ribosomal protein S5"/>
    <property type="match status" value="1"/>
</dbReference>
<dbReference type="InterPro" id="IPR005712">
    <property type="entry name" value="Ribosomal_uS5_bac-type"/>
</dbReference>
<gene>
    <name evidence="11" type="primary">rps5</name>
</gene>
<keyword evidence="4" id="KW-0694">RNA-binding</keyword>
<geneLocation type="plastid" evidence="11"/>
<evidence type="ECO:0000256" key="5">
    <source>
        <dbReference type="ARBA" id="ARBA00022980"/>
    </source>
</evidence>
<name>A0A7T6Y7J6_9STRA</name>
<dbReference type="GeneID" id="67132884"/>
<dbReference type="Pfam" id="PF03719">
    <property type="entry name" value="Ribosomal_S5_C"/>
    <property type="match status" value="1"/>
</dbReference>
<evidence type="ECO:0000256" key="9">
    <source>
        <dbReference type="RuleBase" id="RU003823"/>
    </source>
</evidence>
<accession>A0A7T6Y7J6</accession>
<dbReference type="PANTHER" id="PTHR48432">
    <property type="entry name" value="S5 DRBM DOMAIN-CONTAINING PROTEIN"/>
    <property type="match status" value="1"/>
</dbReference>
<dbReference type="Gene3D" id="3.30.160.20">
    <property type="match status" value="1"/>
</dbReference>
<keyword evidence="11" id="KW-0934">Plastid</keyword>
<dbReference type="Gene3D" id="3.30.230.10">
    <property type="match status" value="1"/>
</dbReference>
<proteinExistence type="inferred from homology"/>
<dbReference type="InterPro" id="IPR005324">
    <property type="entry name" value="Ribosomal_uS5_C"/>
</dbReference>
<evidence type="ECO:0000256" key="8">
    <source>
        <dbReference type="PROSITE-ProRule" id="PRU00268"/>
    </source>
</evidence>
<keyword evidence="6 8" id="KW-0687">Ribonucleoprotein</keyword>
<keyword evidence="3" id="KW-0699">rRNA-binding</keyword>
<dbReference type="AlphaFoldDB" id="A0A7T6Y7J6"/>
<evidence type="ECO:0000256" key="1">
    <source>
        <dbReference type="ARBA" id="ARBA00004474"/>
    </source>
</evidence>
<dbReference type="InterPro" id="IPR013810">
    <property type="entry name" value="Ribosomal_uS5_N"/>
</dbReference>
<dbReference type="GO" id="GO:0019843">
    <property type="term" value="F:rRNA binding"/>
    <property type="evidence" value="ECO:0007669"/>
    <property type="project" value="UniProtKB-KW"/>
</dbReference>
<dbReference type="GO" id="GO:0009536">
    <property type="term" value="C:plastid"/>
    <property type="evidence" value="ECO:0007669"/>
    <property type="project" value="UniProtKB-SubCell"/>
</dbReference>
<dbReference type="InterPro" id="IPR000851">
    <property type="entry name" value="Ribosomal_uS5"/>
</dbReference>
<dbReference type="GO" id="GO:0006412">
    <property type="term" value="P:translation"/>
    <property type="evidence" value="ECO:0007669"/>
    <property type="project" value="InterPro"/>
</dbReference>
<dbReference type="GO" id="GO:0015935">
    <property type="term" value="C:small ribosomal subunit"/>
    <property type="evidence" value="ECO:0007669"/>
    <property type="project" value="InterPro"/>
</dbReference>
<protein>
    <recommendedName>
        <fullName evidence="7">Small ribosomal subunit protein uS5c</fullName>
    </recommendedName>
</protein>
<comment type="similarity">
    <text evidence="2 9">Belongs to the universal ribosomal protein uS5 family.</text>
</comment>
<evidence type="ECO:0000259" key="10">
    <source>
        <dbReference type="PROSITE" id="PS50881"/>
    </source>
</evidence>
<evidence type="ECO:0000313" key="11">
    <source>
        <dbReference type="EMBL" id="QQK54988.1"/>
    </source>
</evidence>
<dbReference type="RefSeq" id="YP_010139322.1">
    <property type="nucleotide sequence ID" value="NC_056910.1"/>
</dbReference>
<dbReference type="SUPFAM" id="SSF54211">
    <property type="entry name" value="Ribosomal protein S5 domain 2-like"/>
    <property type="match status" value="1"/>
</dbReference>
<dbReference type="EMBL" id="MW175522">
    <property type="protein sequence ID" value="QQK54988.1"/>
    <property type="molecule type" value="Genomic_DNA"/>
</dbReference>
<feature type="domain" description="S5 DRBM" evidence="10">
    <location>
        <begin position="35"/>
        <end position="98"/>
    </location>
</feature>
<dbReference type="InterPro" id="IPR020568">
    <property type="entry name" value="Ribosomal_Su5_D2-typ_SF"/>
</dbReference>